<dbReference type="AlphaFoldDB" id="A0A0G4EIQ7"/>
<feature type="transmembrane region" description="Helical" evidence="1">
    <location>
        <begin position="106"/>
        <end position="126"/>
    </location>
</feature>
<dbReference type="VEuPathDB" id="CryptoDB:Vbra_12097"/>
<gene>
    <name evidence="2" type="ORF">Vbra_12097</name>
</gene>
<dbReference type="EMBL" id="CDMY01000248">
    <property type="protein sequence ID" value="CEL96894.1"/>
    <property type="molecule type" value="Genomic_DNA"/>
</dbReference>
<feature type="transmembrane region" description="Helical" evidence="1">
    <location>
        <begin position="60"/>
        <end position="82"/>
    </location>
</feature>
<organism evidence="2 3">
    <name type="scientific">Vitrella brassicaformis (strain CCMP3155)</name>
    <dbReference type="NCBI Taxonomy" id="1169540"/>
    <lineage>
        <taxon>Eukaryota</taxon>
        <taxon>Sar</taxon>
        <taxon>Alveolata</taxon>
        <taxon>Colpodellida</taxon>
        <taxon>Vitrellaceae</taxon>
        <taxon>Vitrella</taxon>
    </lineage>
</organism>
<evidence type="ECO:0000313" key="2">
    <source>
        <dbReference type="EMBL" id="CEL96894.1"/>
    </source>
</evidence>
<proteinExistence type="predicted"/>
<accession>A0A0G4EIQ7</accession>
<reference evidence="2 3" key="1">
    <citation type="submission" date="2014-11" db="EMBL/GenBank/DDBJ databases">
        <authorList>
            <person name="Zhu J."/>
            <person name="Qi W."/>
            <person name="Song R."/>
        </authorList>
    </citation>
    <scope>NUCLEOTIDE SEQUENCE [LARGE SCALE GENOMIC DNA]</scope>
</reference>
<feature type="transmembrane region" description="Helical" evidence="1">
    <location>
        <begin position="171"/>
        <end position="193"/>
    </location>
</feature>
<keyword evidence="1" id="KW-1133">Transmembrane helix</keyword>
<dbReference type="Proteomes" id="UP000041254">
    <property type="component" value="Unassembled WGS sequence"/>
</dbReference>
<keyword evidence="1" id="KW-0472">Membrane</keyword>
<evidence type="ECO:0000313" key="3">
    <source>
        <dbReference type="Proteomes" id="UP000041254"/>
    </source>
</evidence>
<sequence>MVRLARDGFGLMCTREDGSTTSHFLALPEKLEDTATYADLERQLDTLWASCSCFSFPKGVAVFFLLFTTAMLLIAVVDFVWIGERKRVSFGPTKTILRTFGPRPDLILSILCLSNLLTACLAYFFAVKLRLSLAARLSWCLGGLFLGYPVITRLLILKHQVDRNPAYKTPSVTTLAILVALAAAVVALVFALPPEMKAQLMMRLGAMWDTIVGNAVQRHNDTATDPTHTSEL</sequence>
<name>A0A0G4EIQ7_VITBC</name>
<protein>
    <submittedName>
        <fullName evidence="2">Uncharacterized protein</fullName>
    </submittedName>
</protein>
<feature type="transmembrane region" description="Helical" evidence="1">
    <location>
        <begin position="133"/>
        <end position="151"/>
    </location>
</feature>
<keyword evidence="3" id="KW-1185">Reference proteome</keyword>
<evidence type="ECO:0000256" key="1">
    <source>
        <dbReference type="SAM" id="Phobius"/>
    </source>
</evidence>
<dbReference type="InParanoid" id="A0A0G4EIQ7"/>
<keyword evidence="1" id="KW-0812">Transmembrane</keyword>